<proteinExistence type="predicted"/>
<keyword evidence="4" id="KW-1185">Reference proteome</keyword>
<feature type="domain" description="Luciferase-like" evidence="2">
    <location>
        <begin position="16"/>
        <end position="110"/>
    </location>
</feature>
<dbReference type="InterPro" id="IPR019949">
    <property type="entry name" value="CmoO-like"/>
</dbReference>
<dbReference type="OrthoDB" id="9780518at2"/>
<dbReference type="InterPro" id="IPR011251">
    <property type="entry name" value="Luciferase-like_dom"/>
</dbReference>
<dbReference type="RefSeq" id="WP_067551318.1">
    <property type="nucleotide sequence ID" value="NZ_CP016895.1"/>
</dbReference>
<dbReference type="EMBL" id="CP016895">
    <property type="protein sequence ID" value="AOA57043.1"/>
    <property type="molecule type" value="Genomic_DNA"/>
</dbReference>
<dbReference type="SUPFAM" id="SSF51679">
    <property type="entry name" value="Bacterial luciferase-like"/>
    <property type="match status" value="1"/>
</dbReference>
<dbReference type="InterPro" id="IPR050766">
    <property type="entry name" value="Bact_Lucif_Oxidored"/>
</dbReference>
<dbReference type="GO" id="GO:0016705">
    <property type="term" value="F:oxidoreductase activity, acting on paired donors, with incorporation or reduction of molecular oxygen"/>
    <property type="evidence" value="ECO:0007669"/>
    <property type="project" value="InterPro"/>
</dbReference>
<gene>
    <name evidence="3" type="ORF">BFG52_00840</name>
</gene>
<dbReference type="PANTHER" id="PTHR30137">
    <property type="entry name" value="LUCIFERASE-LIKE MONOOXYGENASE"/>
    <property type="match status" value="1"/>
</dbReference>
<sequence length="372" mass="41035">MTLKLSFLDKCPIEKGLTAEQALHNAAEIAQKVESLGFYRYWVAEHHHSSQYASPSPELMIAWLIQQTEQIRLGSGGVMLQHYSPYKVAENFNVLSALAAGRIDLGIGKAPGGLPQSTQALQQGLDQVKKGDFKQQLLQVQQYIQAPAVQEPTVQKQVVQEQVVQKQVVQEPTIQKPAIQAQQLAAESALAATPLAQQPAELFLLGASVESAVLAAELGWNFVFAAHLNANQQQLHDALQAFRQRRAQHRHPQHNKAIIAVQMIVAENQQLAEHWAEKLAVWSLHLANGQRVKLLSEQMGYAFAQQAQSEIISLQPEALNIVKGSALAVQQQLVALAEQYAVDELMVEIPLTQHAQRLQMLEDLVAVTRLAA</sequence>
<evidence type="ECO:0000259" key="2">
    <source>
        <dbReference type="Pfam" id="PF00296"/>
    </source>
</evidence>
<comment type="similarity">
    <text evidence="1">To bacterial alkanal monooxygenase alpha and beta chains.</text>
</comment>
<dbReference type="NCBIfam" id="TIGR03558">
    <property type="entry name" value="oxido_grp_1"/>
    <property type="match status" value="1"/>
</dbReference>
<dbReference type="KEGG" id="ala:BFG52_00840"/>
<dbReference type="AlphaFoldDB" id="A0A1B2LWA0"/>
<dbReference type="GO" id="GO:0005829">
    <property type="term" value="C:cytosol"/>
    <property type="evidence" value="ECO:0007669"/>
    <property type="project" value="TreeGrafter"/>
</dbReference>
<dbReference type="Proteomes" id="UP000093391">
    <property type="component" value="Chromosome"/>
</dbReference>
<evidence type="ECO:0000313" key="3">
    <source>
        <dbReference type="EMBL" id="AOA57043.1"/>
    </source>
</evidence>
<reference evidence="3 4" key="1">
    <citation type="submission" date="2016-08" db="EMBL/GenBank/DDBJ databases">
        <authorList>
            <person name="Seilhamer J.J."/>
        </authorList>
    </citation>
    <scope>NUCLEOTIDE SEQUENCE [LARGE SCALE GENOMIC DNA]</scope>
    <source>
        <strain evidence="3 4">BRTC-1</strain>
    </source>
</reference>
<organism evidence="3 4">
    <name type="scientific">Acinetobacter larvae</name>
    <dbReference type="NCBI Taxonomy" id="1789224"/>
    <lineage>
        <taxon>Bacteria</taxon>
        <taxon>Pseudomonadati</taxon>
        <taxon>Pseudomonadota</taxon>
        <taxon>Gammaproteobacteria</taxon>
        <taxon>Moraxellales</taxon>
        <taxon>Moraxellaceae</taxon>
        <taxon>Acinetobacter</taxon>
    </lineage>
</organism>
<protein>
    <recommendedName>
        <fullName evidence="2">Luciferase-like domain-containing protein</fullName>
    </recommendedName>
</protein>
<dbReference type="Gene3D" id="3.20.20.30">
    <property type="entry name" value="Luciferase-like domain"/>
    <property type="match status" value="1"/>
</dbReference>
<dbReference type="InterPro" id="IPR036661">
    <property type="entry name" value="Luciferase-like_sf"/>
</dbReference>
<dbReference type="STRING" id="1789224.BFG52_00840"/>
<dbReference type="PANTHER" id="PTHR30137:SF19">
    <property type="entry name" value="LUCIFERASE-LIKE MONOOXYGENASE"/>
    <property type="match status" value="1"/>
</dbReference>
<name>A0A1B2LWA0_9GAMM</name>
<evidence type="ECO:0000313" key="4">
    <source>
        <dbReference type="Proteomes" id="UP000093391"/>
    </source>
</evidence>
<dbReference type="Pfam" id="PF00296">
    <property type="entry name" value="Bac_luciferase"/>
    <property type="match status" value="1"/>
</dbReference>
<evidence type="ECO:0000256" key="1">
    <source>
        <dbReference type="ARBA" id="ARBA00007789"/>
    </source>
</evidence>
<accession>A0A1B2LWA0</accession>